<comment type="pathway">
    <text evidence="2">Amino-acid biosynthesis; L-serine biosynthesis; L-serine from 3-phospho-D-glycerate: step 3/3.</text>
</comment>
<proteinExistence type="inferred from homology"/>
<feature type="active site" description="Proton donor" evidence="11">
    <location>
        <position position="97"/>
    </location>
</feature>
<evidence type="ECO:0000256" key="1">
    <source>
        <dbReference type="ARBA" id="ARBA00001946"/>
    </source>
</evidence>
<dbReference type="EC" id="3.1.3.3" evidence="4"/>
<keyword evidence="8" id="KW-0460">Magnesium</keyword>
<comment type="cofactor">
    <cofactor evidence="1">
        <name>Mg(2+)</name>
        <dbReference type="ChEBI" id="CHEBI:18420"/>
    </cofactor>
</comment>
<sequence length="301" mass="33695">MKYVATVIAKGDTLNQQVISQIQTDLTKHFEIKDVSIKSIDNKASDIFFSIEYSSVNVKDTFQKAHIFDQYNNQDINLIIQPDNEHRFKKLVVFDMDSTLIYQEVIELIASYAGVEPQVKAITDLAMNNEIDFKESLSKRVGLLKGLKIDTLYAVIKKQLKITNGVAELSQLLREKNVKLAVVSGGFIQFAEYVKNELKFDFALANELEMDGKTGELTGNLINKDSIVDGECKAKTIKQLCDEYKIDIQDSLMIGDGGNDLLGMKTAGFGIAWNAKPTVQIQAPSRLNSSSMYDVRYILGL</sequence>
<dbReference type="OrthoDB" id="27226at2759"/>
<protein>
    <recommendedName>
        <fullName evidence="4">phosphoserine phosphatase</fullName>
        <ecNumber evidence="4">3.1.3.3</ecNumber>
    </recommendedName>
    <alternativeName>
        <fullName evidence="10">O-phosphoserine phosphohydrolase</fullName>
    </alternativeName>
</protein>
<keyword evidence="9" id="KW-0718">Serine biosynthesis</keyword>
<dbReference type="Proteomes" id="UP000002866">
    <property type="component" value="Chromosome 2"/>
</dbReference>
<dbReference type="SFLD" id="SFLDF00029">
    <property type="entry name" value="phosphoserine_phosphatase"/>
    <property type="match status" value="1"/>
</dbReference>
<dbReference type="InterPro" id="IPR050582">
    <property type="entry name" value="HAD-like_SerB"/>
</dbReference>
<comment type="similarity">
    <text evidence="3">Belongs to the HAD-like hydrolase superfamily. SerB family.</text>
</comment>
<keyword evidence="6" id="KW-0479">Metal-binding</keyword>
<keyword evidence="5" id="KW-0028">Amino-acid biosynthesis</keyword>
<dbReference type="SFLD" id="SFLDG01137">
    <property type="entry name" value="C1.6.1:_Phosphoserine_Phosphat"/>
    <property type="match status" value="1"/>
</dbReference>
<dbReference type="Gene3D" id="3.40.50.1000">
    <property type="entry name" value="HAD superfamily/HAD-like"/>
    <property type="match status" value="1"/>
</dbReference>
<dbReference type="SFLD" id="SFLDG01136">
    <property type="entry name" value="C1.6:_Phosphoserine_Phosphatas"/>
    <property type="match status" value="1"/>
</dbReference>
<dbReference type="UniPathway" id="UPA00135">
    <property type="reaction ID" value="UER00198"/>
</dbReference>
<dbReference type="STRING" id="1071380.I2GZM1"/>
<evidence type="ECO:0000256" key="10">
    <source>
        <dbReference type="ARBA" id="ARBA00031693"/>
    </source>
</evidence>
<evidence type="ECO:0000256" key="3">
    <source>
        <dbReference type="ARBA" id="ARBA00009184"/>
    </source>
</evidence>
<dbReference type="InterPro" id="IPR004469">
    <property type="entry name" value="PSP"/>
</dbReference>
<dbReference type="GO" id="GO:0006564">
    <property type="term" value="P:L-serine biosynthetic process"/>
    <property type="evidence" value="ECO:0007669"/>
    <property type="project" value="UniProtKB-KW"/>
</dbReference>
<evidence type="ECO:0000256" key="4">
    <source>
        <dbReference type="ARBA" id="ARBA00012640"/>
    </source>
</evidence>
<dbReference type="FunCoup" id="I2GZM1">
    <property type="interactions" value="564"/>
</dbReference>
<dbReference type="OMA" id="LSMFKHA"/>
<dbReference type="GO" id="GO:0000287">
    <property type="term" value="F:magnesium ion binding"/>
    <property type="evidence" value="ECO:0007669"/>
    <property type="project" value="TreeGrafter"/>
</dbReference>
<evidence type="ECO:0000256" key="7">
    <source>
        <dbReference type="ARBA" id="ARBA00022801"/>
    </source>
</evidence>
<dbReference type="PANTHER" id="PTHR43344:SF2">
    <property type="entry name" value="PHOSPHOSERINE PHOSPHATASE"/>
    <property type="match status" value="1"/>
</dbReference>
<gene>
    <name evidence="12" type="primary">TBLA0B07560</name>
    <name evidence="12" type="ORF">TBLA_0B07560</name>
</gene>
<dbReference type="GeneID" id="14493853"/>
<dbReference type="InParanoid" id="I2GZM1"/>
<dbReference type="Pfam" id="PF00702">
    <property type="entry name" value="Hydrolase"/>
    <property type="match status" value="1"/>
</dbReference>
<evidence type="ECO:0000256" key="5">
    <source>
        <dbReference type="ARBA" id="ARBA00022605"/>
    </source>
</evidence>
<dbReference type="GO" id="GO:0005737">
    <property type="term" value="C:cytoplasm"/>
    <property type="evidence" value="ECO:0007669"/>
    <property type="project" value="TreeGrafter"/>
</dbReference>
<evidence type="ECO:0000313" key="13">
    <source>
        <dbReference type="Proteomes" id="UP000002866"/>
    </source>
</evidence>
<dbReference type="SUPFAM" id="SSF56784">
    <property type="entry name" value="HAD-like"/>
    <property type="match status" value="1"/>
</dbReference>
<keyword evidence="13" id="KW-1185">Reference proteome</keyword>
<evidence type="ECO:0000313" key="12">
    <source>
        <dbReference type="EMBL" id="CCH59573.1"/>
    </source>
</evidence>
<organism evidence="12 13">
    <name type="scientific">Henningerozyma blattae (strain ATCC 34711 / CBS 6284 / DSM 70876 / NBRC 10599 / NRRL Y-10934 / UCD 77-7)</name>
    <name type="common">Yeast</name>
    <name type="synonym">Tetrapisispora blattae</name>
    <dbReference type="NCBI Taxonomy" id="1071380"/>
    <lineage>
        <taxon>Eukaryota</taxon>
        <taxon>Fungi</taxon>
        <taxon>Dikarya</taxon>
        <taxon>Ascomycota</taxon>
        <taxon>Saccharomycotina</taxon>
        <taxon>Saccharomycetes</taxon>
        <taxon>Saccharomycetales</taxon>
        <taxon>Saccharomycetaceae</taxon>
        <taxon>Henningerozyma</taxon>
    </lineage>
</organism>
<evidence type="ECO:0000256" key="2">
    <source>
        <dbReference type="ARBA" id="ARBA00005135"/>
    </source>
</evidence>
<dbReference type="InterPro" id="IPR036412">
    <property type="entry name" value="HAD-like_sf"/>
</dbReference>
<evidence type="ECO:0000256" key="8">
    <source>
        <dbReference type="ARBA" id="ARBA00022842"/>
    </source>
</evidence>
<feature type="active site" description="Nucleophile" evidence="11">
    <location>
        <position position="95"/>
    </location>
</feature>
<dbReference type="HOGENOM" id="CLU_036368_4_0_1"/>
<dbReference type="eggNOG" id="KOG1615">
    <property type="taxonomic scope" value="Eukaryota"/>
</dbReference>
<name>I2GZM1_HENB6</name>
<dbReference type="SFLD" id="SFLDS00003">
    <property type="entry name" value="Haloacid_Dehalogenase"/>
    <property type="match status" value="1"/>
</dbReference>
<dbReference type="NCBIfam" id="TIGR00338">
    <property type="entry name" value="serB"/>
    <property type="match status" value="1"/>
</dbReference>
<dbReference type="KEGG" id="tbl:TBLA_0B07560"/>
<accession>I2GZM1</accession>
<dbReference type="InterPro" id="IPR023214">
    <property type="entry name" value="HAD_sf"/>
</dbReference>
<dbReference type="RefSeq" id="XP_004179092.1">
    <property type="nucleotide sequence ID" value="XM_004179044.1"/>
</dbReference>
<reference evidence="12 13" key="1">
    <citation type="journal article" date="2011" name="Proc. Natl. Acad. Sci. U.S.A.">
        <title>Evolutionary erosion of yeast sex chromosomes by mating-type switching accidents.</title>
        <authorList>
            <person name="Gordon J.L."/>
            <person name="Armisen D."/>
            <person name="Proux-Wera E."/>
            <person name="Oheigeartaigh S.S."/>
            <person name="Byrne K.P."/>
            <person name="Wolfe K.H."/>
        </authorList>
    </citation>
    <scope>NUCLEOTIDE SEQUENCE [LARGE SCALE GENOMIC DNA]</scope>
    <source>
        <strain evidence="13">ATCC 34711 / CBS 6284 / DSM 70876 / NBRC 10599 / NRRL Y-10934 / UCD 77-7</strain>
    </source>
</reference>
<evidence type="ECO:0000256" key="6">
    <source>
        <dbReference type="ARBA" id="ARBA00022723"/>
    </source>
</evidence>
<dbReference type="PANTHER" id="PTHR43344">
    <property type="entry name" value="PHOSPHOSERINE PHOSPHATASE"/>
    <property type="match status" value="1"/>
</dbReference>
<dbReference type="GO" id="GO:0036424">
    <property type="term" value="F:L-phosphoserine phosphatase activity"/>
    <property type="evidence" value="ECO:0007669"/>
    <property type="project" value="EnsemblFungi"/>
</dbReference>
<dbReference type="AlphaFoldDB" id="I2GZM1"/>
<dbReference type="NCBIfam" id="TIGR01488">
    <property type="entry name" value="HAD-SF-IB"/>
    <property type="match status" value="1"/>
</dbReference>
<dbReference type="EMBL" id="HE806317">
    <property type="protein sequence ID" value="CCH59573.1"/>
    <property type="molecule type" value="Genomic_DNA"/>
</dbReference>
<keyword evidence="7" id="KW-0378">Hydrolase</keyword>
<evidence type="ECO:0000256" key="9">
    <source>
        <dbReference type="ARBA" id="ARBA00023299"/>
    </source>
</evidence>
<evidence type="ECO:0000256" key="11">
    <source>
        <dbReference type="PIRSR" id="PIRSR604469-1"/>
    </source>
</evidence>